<protein>
    <recommendedName>
        <fullName evidence="4">DUF4243 domain-containing protein</fullName>
    </recommendedName>
</protein>
<name>A0A1S1N0D0_9GAMM</name>
<dbReference type="STRING" id="327939.BIW53_19065"/>
<evidence type="ECO:0000313" key="3">
    <source>
        <dbReference type="Proteomes" id="UP000180253"/>
    </source>
</evidence>
<dbReference type="AlphaFoldDB" id="A0A1S1N0D0"/>
<dbReference type="RefSeq" id="WP_070993615.1">
    <property type="nucleotide sequence ID" value="NZ_CBCSHD010000012.1"/>
</dbReference>
<dbReference type="InterPro" id="IPR025337">
    <property type="entry name" value="Questin_oxidase-like"/>
</dbReference>
<proteinExistence type="predicted"/>
<dbReference type="EMBL" id="MNAN01000037">
    <property type="protein sequence ID" value="OHU93459.1"/>
    <property type="molecule type" value="Genomic_DNA"/>
</dbReference>
<comment type="caution">
    <text evidence="2">The sequence shown here is derived from an EMBL/GenBank/DDBJ whole genome shotgun (WGS) entry which is preliminary data.</text>
</comment>
<sequence>MNNKDTLKQLMAQLEDYQPLYSDRMASHLPMVLSALSYLGATAEHLARFYHSDIHSLRKRTQPKATVHLTYFHQHLGSSAHYEHYLAYFQTQVSQFGVSHTLRQTLDTLIKGVSASAFHALIRLAYALEFNHQQEIVIALSYWCCEYQPFSVSDEMTEETMDETLKRLSKIGEQHVFSPGIIVDRMDEISHQIAELTLAIQPKEIDINSLRRFCLRHFYQHNDFTLLHTVTGCHALERILPYISDKDAALRYMWQAVVMACLSTGLNFSQNEKYPLNTEHGDFSPLVAAALKSNDDHMIKLIYTCLRDFKKYGEPIYYTLAKRAAYD</sequence>
<dbReference type="GO" id="GO:0016491">
    <property type="term" value="F:oxidoreductase activity"/>
    <property type="evidence" value="ECO:0007669"/>
    <property type="project" value="UniProtKB-KW"/>
</dbReference>
<evidence type="ECO:0000256" key="1">
    <source>
        <dbReference type="ARBA" id="ARBA00023002"/>
    </source>
</evidence>
<dbReference type="PANTHER" id="PTHR35870:SF6">
    <property type="entry name" value="MGS207 PROTEIN"/>
    <property type="match status" value="1"/>
</dbReference>
<keyword evidence="3" id="KW-1185">Reference proteome</keyword>
<dbReference type="OrthoDB" id="6457937at2"/>
<dbReference type="Proteomes" id="UP000180253">
    <property type="component" value="Unassembled WGS sequence"/>
</dbReference>
<dbReference type="PANTHER" id="PTHR35870">
    <property type="entry name" value="PROTEIN, PUTATIVE (AFU_ORTHOLOGUE AFUA_5G03330)-RELATED"/>
    <property type="match status" value="1"/>
</dbReference>
<keyword evidence="1" id="KW-0560">Oxidoreductase</keyword>
<accession>A0A1S1N0D0</accession>
<evidence type="ECO:0000313" key="2">
    <source>
        <dbReference type="EMBL" id="OHU93459.1"/>
    </source>
</evidence>
<reference evidence="2 3" key="1">
    <citation type="submission" date="2016-10" db="EMBL/GenBank/DDBJ databases">
        <title>Pseudoalteromonas amylolytica sp. nov., isolated from the surface seawater.</title>
        <authorList>
            <person name="Wu Y.-H."/>
            <person name="Cheng H."/>
            <person name="Jin X.-B."/>
            <person name="Wang C.-S."/>
            <person name="Xu X.-W."/>
        </authorList>
    </citation>
    <scope>NUCLEOTIDE SEQUENCE [LARGE SCALE GENOMIC DNA]</scope>
    <source>
        <strain evidence="2 3">JCM 12483</strain>
    </source>
</reference>
<organism evidence="2 3">
    <name type="scientific">Pseudoalteromonas byunsanensis</name>
    <dbReference type="NCBI Taxonomy" id="327939"/>
    <lineage>
        <taxon>Bacteria</taxon>
        <taxon>Pseudomonadati</taxon>
        <taxon>Pseudomonadota</taxon>
        <taxon>Gammaproteobacteria</taxon>
        <taxon>Alteromonadales</taxon>
        <taxon>Pseudoalteromonadaceae</taxon>
        <taxon>Pseudoalteromonas</taxon>
    </lineage>
</organism>
<dbReference type="Pfam" id="PF14027">
    <property type="entry name" value="Questin_oxidase"/>
    <property type="match status" value="1"/>
</dbReference>
<evidence type="ECO:0008006" key="4">
    <source>
        <dbReference type="Google" id="ProtNLM"/>
    </source>
</evidence>
<gene>
    <name evidence="2" type="ORF">BIW53_19065</name>
</gene>